<dbReference type="InterPro" id="IPR001611">
    <property type="entry name" value="Leu-rich_rpt"/>
</dbReference>
<dbReference type="Proteomes" id="UP001219355">
    <property type="component" value="Chromosome 1"/>
</dbReference>
<gene>
    <name evidence="4" type="primary">NUD1</name>
    <name evidence="4" type="ORF">PRK78_002355</name>
</gene>
<feature type="region of interest" description="Disordered" evidence="3">
    <location>
        <begin position="965"/>
        <end position="1033"/>
    </location>
</feature>
<feature type="compositionally biased region" description="Polar residues" evidence="3">
    <location>
        <begin position="965"/>
        <end position="992"/>
    </location>
</feature>
<proteinExistence type="predicted"/>
<feature type="compositionally biased region" description="Basic and acidic residues" evidence="3">
    <location>
        <begin position="199"/>
        <end position="213"/>
    </location>
</feature>
<feature type="compositionally biased region" description="Polar residues" evidence="3">
    <location>
        <begin position="921"/>
        <end position="950"/>
    </location>
</feature>
<dbReference type="EMBL" id="CP120627">
    <property type="protein sequence ID" value="WEW56898.1"/>
    <property type="molecule type" value="Genomic_DNA"/>
</dbReference>
<feature type="region of interest" description="Disordered" evidence="3">
    <location>
        <begin position="183"/>
        <end position="213"/>
    </location>
</feature>
<organism evidence="4 5">
    <name type="scientific">Emydomyces testavorans</name>
    <dbReference type="NCBI Taxonomy" id="2070801"/>
    <lineage>
        <taxon>Eukaryota</taxon>
        <taxon>Fungi</taxon>
        <taxon>Dikarya</taxon>
        <taxon>Ascomycota</taxon>
        <taxon>Pezizomycotina</taxon>
        <taxon>Eurotiomycetes</taxon>
        <taxon>Eurotiomycetidae</taxon>
        <taxon>Onygenales</taxon>
        <taxon>Nannizziopsiaceae</taxon>
        <taxon>Emydomyces</taxon>
    </lineage>
</organism>
<evidence type="ECO:0000313" key="5">
    <source>
        <dbReference type="Proteomes" id="UP001219355"/>
    </source>
</evidence>
<dbReference type="SMART" id="SM00369">
    <property type="entry name" value="LRR_TYP"/>
    <property type="match status" value="6"/>
</dbReference>
<feature type="region of interest" description="Disordered" evidence="3">
    <location>
        <begin position="915"/>
        <end position="951"/>
    </location>
</feature>
<feature type="region of interest" description="Disordered" evidence="3">
    <location>
        <begin position="391"/>
        <end position="454"/>
    </location>
</feature>
<evidence type="ECO:0000313" key="4">
    <source>
        <dbReference type="EMBL" id="WEW56898.1"/>
    </source>
</evidence>
<dbReference type="GO" id="GO:0061499">
    <property type="term" value="C:outer plaque of mitotic spindle pole body"/>
    <property type="evidence" value="ECO:0007669"/>
    <property type="project" value="TreeGrafter"/>
</dbReference>
<evidence type="ECO:0000256" key="3">
    <source>
        <dbReference type="SAM" id="MobiDB-lite"/>
    </source>
</evidence>
<feature type="compositionally biased region" description="Basic and acidic residues" evidence="3">
    <location>
        <begin position="714"/>
        <end position="728"/>
    </location>
</feature>
<feature type="compositionally biased region" description="Polar residues" evidence="3">
    <location>
        <begin position="400"/>
        <end position="415"/>
    </location>
</feature>
<reference evidence="4" key="1">
    <citation type="submission" date="2023-03" db="EMBL/GenBank/DDBJ databases">
        <title>Emydomyces testavorans Genome Sequence.</title>
        <authorList>
            <person name="Hoyer L."/>
        </authorList>
    </citation>
    <scope>NUCLEOTIDE SEQUENCE</scope>
    <source>
        <strain evidence="4">16-2883</strain>
    </source>
</reference>
<dbReference type="SUPFAM" id="SSF52058">
    <property type="entry name" value="L domain-like"/>
    <property type="match status" value="1"/>
</dbReference>
<feature type="compositionally biased region" description="Polar residues" evidence="3">
    <location>
        <begin position="592"/>
        <end position="608"/>
    </location>
</feature>
<feature type="region of interest" description="Disordered" evidence="3">
    <location>
        <begin position="24"/>
        <end position="115"/>
    </location>
</feature>
<dbReference type="Pfam" id="PF13855">
    <property type="entry name" value="LRR_8"/>
    <property type="match status" value="1"/>
</dbReference>
<dbReference type="InterPro" id="IPR003591">
    <property type="entry name" value="Leu-rich_rpt_typical-subtyp"/>
</dbReference>
<dbReference type="SMART" id="SM00365">
    <property type="entry name" value="LRR_SD22"/>
    <property type="match status" value="6"/>
</dbReference>
<feature type="compositionally biased region" description="Polar residues" evidence="3">
    <location>
        <begin position="518"/>
        <end position="534"/>
    </location>
</feature>
<feature type="region of interest" description="Disordered" evidence="3">
    <location>
        <begin position="506"/>
        <end position="558"/>
    </location>
</feature>
<protein>
    <submittedName>
        <fullName evidence="4">Protein nud1</fullName>
    </submittedName>
</protein>
<dbReference type="InterPro" id="IPR052574">
    <property type="entry name" value="CDIRP"/>
</dbReference>
<feature type="region of interest" description="Disordered" evidence="3">
    <location>
        <begin position="685"/>
        <end position="734"/>
    </location>
</feature>
<dbReference type="GO" id="GO:1902412">
    <property type="term" value="P:regulation of mitotic cytokinesis"/>
    <property type="evidence" value="ECO:0007669"/>
    <property type="project" value="TreeGrafter"/>
</dbReference>
<feature type="compositionally biased region" description="Polar residues" evidence="3">
    <location>
        <begin position="435"/>
        <end position="446"/>
    </location>
</feature>
<feature type="region of interest" description="Disordered" evidence="3">
    <location>
        <begin position="1594"/>
        <end position="1620"/>
    </location>
</feature>
<accession>A0AAF0DET2</accession>
<evidence type="ECO:0000256" key="1">
    <source>
        <dbReference type="ARBA" id="ARBA00022614"/>
    </source>
</evidence>
<dbReference type="GO" id="GO:0035591">
    <property type="term" value="F:signaling adaptor activity"/>
    <property type="evidence" value="ECO:0007669"/>
    <property type="project" value="TreeGrafter"/>
</dbReference>
<name>A0AAF0DET2_9EURO</name>
<feature type="compositionally biased region" description="Polar residues" evidence="3">
    <location>
        <begin position="618"/>
        <end position="641"/>
    </location>
</feature>
<dbReference type="InterPro" id="IPR032675">
    <property type="entry name" value="LRR_dom_sf"/>
</dbReference>
<dbReference type="Gene3D" id="3.80.10.10">
    <property type="entry name" value="Ribonuclease Inhibitor"/>
    <property type="match status" value="2"/>
</dbReference>
<dbReference type="PANTHER" id="PTHR47566:SF1">
    <property type="entry name" value="PROTEIN NUD1"/>
    <property type="match status" value="1"/>
</dbReference>
<feature type="compositionally biased region" description="Basic and acidic residues" evidence="3">
    <location>
        <begin position="996"/>
        <end position="1019"/>
    </location>
</feature>
<dbReference type="Pfam" id="PF13516">
    <property type="entry name" value="LRR_6"/>
    <property type="match status" value="1"/>
</dbReference>
<keyword evidence="1" id="KW-0433">Leucine-rich repeat</keyword>
<evidence type="ECO:0000256" key="2">
    <source>
        <dbReference type="ARBA" id="ARBA00022737"/>
    </source>
</evidence>
<dbReference type="GO" id="GO:0031028">
    <property type="term" value="P:septation initiation signaling"/>
    <property type="evidence" value="ECO:0007669"/>
    <property type="project" value="TreeGrafter"/>
</dbReference>
<feature type="compositionally biased region" description="Low complexity" evidence="3">
    <location>
        <begin position="92"/>
        <end position="114"/>
    </location>
</feature>
<feature type="compositionally biased region" description="Basic residues" evidence="3">
    <location>
        <begin position="47"/>
        <end position="57"/>
    </location>
</feature>
<dbReference type="PANTHER" id="PTHR47566">
    <property type="match status" value="1"/>
</dbReference>
<keyword evidence="2" id="KW-0677">Repeat</keyword>
<feature type="compositionally biased region" description="Basic residues" evidence="3">
    <location>
        <begin position="1602"/>
        <end position="1611"/>
    </location>
</feature>
<feature type="region of interest" description="Disordered" evidence="3">
    <location>
        <begin position="592"/>
        <end position="650"/>
    </location>
</feature>
<sequence>MATKEPWLDGLSDDWIAQSCLSTLSQPNRPSNLLPKPLSQNSIARRSSSRPNKHAHKQSMLFAQSHPKSLTGCEPSLSKSSIGIKPRDSLRSRPSSLGSALQSSNSESQTSNASIDICTMNVKSAKQKESDSIPEWKRRLLRGDAPGGESGDLFGPIGLQKLFTPPLGSESVIQAELPKRHLRNKSSLRSRLSGNAQKSEIRSLSTKDDSQKPKLLRSWDKENINLTWMERMSEVSPADLTRLLRESQIDMNESDIGRLKQDFSKLSLCSIGPSIGEARSRSASGLDETRNEAISPILLPTNTRLEEESRLNICRPTSSASDSYCDPFFEPTERYTDLEASIEMTSQSLPEGLSMGTQEFVSAGGFVNMRRGGYSDDHFFNGPWLSPSVTPSQFPPSVAASRSQKPPPSQSNSRSAPPKSSHPVTPKKQTGLLRENSQPSDTSAMKSGSPLKLFGDYDTFTNDKLLRRMSQFEESFEATIEEGPSCAVESDEASENEIDCTKSERYVEGQAKLPPRGSSRSRCENTPSQKQVTAFHSPKHADKRVLNSPTKDSAPKRRRTLVTMNEHSKGWHEPIIESAEFSSAQAGLQQPLNTVGTTKPSQGNQSAFSLPVRPDNPTPTQTRLSSTEASTRSQPTMNRNTGPLPRTIQHSPTMNAIRKGSITTQDFFDEATKIMNHLRTRGGLKNGLPGLGEPVAGNEEGFGDTLSEESTQEEFSRPPSREGGDLRKQRTVNQPDPRIISHLKRFEDSDELDVFMGTSVMSLRLKSRQKGARRLGAHVETEERENSPTNIRIHESIQNLHSGQRSAGQVPDLGISREELRTATSSRSIPSDSTGSARAKGIISSQMISHLIPEKVGAMTYDPAHQTWIKGGQNHDPHIASFISEDDPFRDIPDLSVDELRELVAVREMRRGSAILEVSEPSDNQSQRADQNQSNTYQTGSGTRPQSGKSAASFPLYLSSVQSKSSEFTSSEPQPETRATSWATGDLTTVSTHPPGEPKPDSSKHAQEAKHESRLHDGYLSRNPSAVTGDRKQARAVTITFSSPLVSRVAYGEEDFLAEGCEAKDLAAPAGDGLETRDCETSGIAKQLKSVLKVTSPQTSQTGRAVSRISQGDEGIFPELSVVNQELSVLPGQEQLSLIAPEGSPFERSYSFHLSPLAEFTVNQIDESVRLELSYVAERTHPHSLRQVHGSFALAAEELIKHITDVEPYEAYWGYLRRLNLRSKKLITLLRLNKYCCRLEELDASDNSIGQLSGVPTAMRSLNVSRNCLSNLTAWNHLLNLQYLDVSNNELENLDGLSGLIHLRSLKVNNNKLTCINGVYRLDGLLTLQAKNNLLDAVDFKRAELLRLKQLDLAGNEISNIANIDSLSALETLDLRHNKIQSFNPQGSLQHLQSLKLSHNHLQDLDLAVFPALQLLYVDCNHLSTIRNLEMCQCLDTVSIREQTNFLECGDPPYPLAVGFDMSANTAIRKVYLSCNKLSSDFLVPASPNPTLQFMDLASCGLEELPPGFGTSFPNLRSLNLNFNALSDVRSLDGICRLSRLSLVGNRISRLRQLCQVLRLVGGREGCLTKVDLRGNPLTVGFYPSPVFGNGKSIQRGSDRGHNRRKMHQLVKRSDSENNGDDALAPLGGCADIARAGSGEHASLIRPEEEEVEIEIDDPYTVPPASSAADEKYLVHLDEATRLRRRVVELMIHAATSSRLKMLDGLEVRSSGEGEQEAVGLKKDWVWKRLVELGVLKKRQ</sequence>
<keyword evidence="5" id="KW-1185">Reference proteome</keyword>